<dbReference type="RefSeq" id="WP_163905286.1">
    <property type="nucleotide sequence ID" value="NZ_CP048427.1"/>
</dbReference>
<organism evidence="1 2">
    <name type="scientific">Rhizobium daejeonense</name>
    <dbReference type="NCBI Taxonomy" id="240521"/>
    <lineage>
        <taxon>Bacteria</taxon>
        <taxon>Pseudomonadati</taxon>
        <taxon>Pseudomonadota</taxon>
        <taxon>Alphaproteobacteria</taxon>
        <taxon>Hyphomicrobiales</taxon>
        <taxon>Rhizobiaceae</taxon>
        <taxon>Rhizobium/Agrobacterium group</taxon>
        <taxon>Rhizobium</taxon>
    </lineage>
</organism>
<dbReference type="AlphaFoldDB" id="A0A6M1SBS3"/>
<proteinExistence type="predicted"/>
<evidence type="ECO:0000313" key="1">
    <source>
        <dbReference type="EMBL" id="NGO64186.1"/>
    </source>
</evidence>
<evidence type="ECO:0000313" key="2">
    <source>
        <dbReference type="Proteomes" id="UP000477849"/>
    </source>
</evidence>
<dbReference type="Proteomes" id="UP000477849">
    <property type="component" value="Unassembled WGS sequence"/>
</dbReference>
<comment type="caution">
    <text evidence="1">The sequence shown here is derived from an EMBL/GenBank/DDBJ whole genome shotgun (WGS) entry which is preliminary data.</text>
</comment>
<sequence length="234" mass="25449">MRNTYEHTRTSIGSDEGDGILIVAPSDALTAPENDDLIGAALSFWPQGAAWGTPDGQAMSLASVLARFTRVLIDPFIWLYARAWRLARESTVAGVDELLTDWETDYGLPDNCVTGETSRAERLRALEAKVRALAVATPGEFIALAAGYGFSITITEPVIFECGFSECGGEHETGAPGEETYWLVHVADLAVDYFECGFSECGHDPLFDLGDAERLMCILRRLAPAWTLPILAND</sequence>
<name>A0A6M1SBS3_9HYPH</name>
<dbReference type="EMBL" id="JAAKZH010000003">
    <property type="protein sequence ID" value="NGO64186.1"/>
    <property type="molecule type" value="Genomic_DNA"/>
</dbReference>
<gene>
    <name evidence="1" type="ORF">G6N76_10905</name>
</gene>
<protein>
    <submittedName>
        <fullName evidence="1">DUF2313 domain-containing protein</fullName>
    </submittedName>
</protein>
<accession>A0A6M1SBS3</accession>
<reference evidence="1 2" key="1">
    <citation type="submission" date="2020-02" db="EMBL/GenBank/DDBJ databases">
        <title>Genome sequence of the type strain CCBAU10050 of Rhizobium daejeonense.</title>
        <authorList>
            <person name="Gao J."/>
            <person name="Sun J."/>
        </authorList>
    </citation>
    <scope>NUCLEOTIDE SEQUENCE [LARGE SCALE GENOMIC DNA]</scope>
    <source>
        <strain evidence="1 2">CCBAU10050</strain>
    </source>
</reference>
<keyword evidence="2" id="KW-1185">Reference proteome</keyword>